<name>A0A4Z1IZU4_9HELO</name>
<proteinExistence type="predicted"/>
<evidence type="ECO:0000313" key="1">
    <source>
        <dbReference type="EMBL" id="TGO66888.1"/>
    </source>
</evidence>
<gene>
    <name evidence="1" type="ORF">BOTNAR_0052g00240</name>
</gene>
<dbReference type="AlphaFoldDB" id="A0A4Z1IZU4"/>
<accession>A0A4Z1IZU4</accession>
<reference evidence="1 2" key="1">
    <citation type="submission" date="2017-12" db="EMBL/GenBank/DDBJ databases">
        <title>Comparative genomics of Botrytis spp.</title>
        <authorList>
            <person name="Valero-Jimenez C.A."/>
            <person name="Tapia P."/>
            <person name="Veloso J."/>
            <person name="Silva-Moreno E."/>
            <person name="Staats M."/>
            <person name="Valdes J.H."/>
            <person name="Van Kan J.A.L."/>
        </authorList>
    </citation>
    <scope>NUCLEOTIDE SEQUENCE [LARGE SCALE GENOMIC DNA]</scope>
    <source>
        <strain evidence="1 2">MUCL2120</strain>
    </source>
</reference>
<keyword evidence="2" id="KW-1185">Reference proteome</keyword>
<comment type="caution">
    <text evidence="1">The sequence shown here is derived from an EMBL/GenBank/DDBJ whole genome shotgun (WGS) entry which is preliminary data.</text>
</comment>
<protein>
    <submittedName>
        <fullName evidence="1">Uncharacterized protein</fullName>
    </submittedName>
</protein>
<dbReference type="Proteomes" id="UP000297452">
    <property type="component" value="Unassembled WGS sequence"/>
</dbReference>
<evidence type="ECO:0000313" key="2">
    <source>
        <dbReference type="Proteomes" id="UP000297452"/>
    </source>
</evidence>
<organism evidence="1 2">
    <name type="scientific">Botryotinia narcissicola</name>
    <dbReference type="NCBI Taxonomy" id="278944"/>
    <lineage>
        <taxon>Eukaryota</taxon>
        <taxon>Fungi</taxon>
        <taxon>Dikarya</taxon>
        <taxon>Ascomycota</taxon>
        <taxon>Pezizomycotina</taxon>
        <taxon>Leotiomycetes</taxon>
        <taxon>Helotiales</taxon>
        <taxon>Sclerotiniaceae</taxon>
        <taxon>Botryotinia</taxon>
    </lineage>
</organism>
<sequence>MSRFGKRLVDDECRDRVSADAACSRRKGSLAQDETEISIYVRINADKDVSRLKWTMMEQVFNPVCDCDTLDTLALIEKILHIHGYSCPVALYPRICTGT</sequence>
<dbReference type="EMBL" id="PQXJ01000052">
    <property type="protein sequence ID" value="TGO66888.1"/>
    <property type="molecule type" value="Genomic_DNA"/>
</dbReference>